<feature type="domain" description="WYL" evidence="1">
    <location>
        <begin position="11"/>
        <end position="75"/>
    </location>
</feature>
<proteinExistence type="predicted"/>
<evidence type="ECO:0000313" key="3">
    <source>
        <dbReference type="EMBL" id="WAJ71256.1"/>
    </source>
</evidence>
<sequence>MPAHFVEPSLVANLLTAIEQQKRIEVDYISLRSTEYDGRIIAPHHFVYDGLRWHVRAFDEKHQAFLDFNLSRFQGAGEIEENTIKPPTAQDDNEWQTQVDVVIVPDPRLSPAQKACIEREYQMQNGQLIIQCRAALVKYVLLRLRLDIYKNTAEAQQIMLEPNCQKALKPYVPG</sequence>
<evidence type="ECO:0000259" key="1">
    <source>
        <dbReference type="Pfam" id="PF13280"/>
    </source>
</evidence>
<reference evidence="3" key="1">
    <citation type="submission" date="2022-10" db="EMBL/GenBank/DDBJ databases">
        <title>Catenovulum adriacola sp. nov. isolated in the Harbour of Susak.</title>
        <authorList>
            <person name="Schoch T."/>
            <person name="Reich S.J."/>
            <person name="Stoeferle S."/>
            <person name="Flaiz M."/>
            <person name="Kazda M."/>
            <person name="Riedel C.U."/>
            <person name="Duerre P."/>
        </authorList>
    </citation>
    <scope>NUCLEOTIDE SEQUENCE</scope>
    <source>
        <strain evidence="3">TS8</strain>
    </source>
</reference>
<dbReference type="EMBL" id="CP109965">
    <property type="protein sequence ID" value="WAJ71256.1"/>
    <property type="molecule type" value="Genomic_DNA"/>
</dbReference>
<name>A0ABY7AQ39_9ALTE</name>
<feature type="domain" description="DNA-binding transcriptional repressor CapW C-terminal dimerisation" evidence="2">
    <location>
        <begin position="98"/>
        <end position="161"/>
    </location>
</feature>
<dbReference type="PANTHER" id="PTHR34580:SF3">
    <property type="entry name" value="PROTEIN PAFB"/>
    <property type="match status" value="1"/>
</dbReference>
<evidence type="ECO:0000313" key="4">
    <source>
        <dbReference type="Proteomes" id="UP001163726"/>
    </source>
</evidence>
<dbReference type="Pfam" id="PF13280">
    <property type="entry name" value="WYL"/>
    <property type="match status" value="1"/>
</dbReference>
<keyword evidence="4" id="KW-1185">Reference proteome</keyword>
<evidence type="ECO:0000259" key="2">
    <source>
        <dbReference type="Pfam" id="PF26107"/>
    </source>
</evidence>
<dbReference type="InterPro" id="IPR051534">
    <property type="entry name" value="CBASS_pafABC_assoc_protein"/>
</dbReference>
<dbReference type="PROSITE" id="PS52050">
    <property type="entry name" value="WYL"/>
    <property type="match status" value="1"/>
</dbReference>
<dbReference type="RefSeq" id="WP_268075733.1">
    <property type="nucleotide sequence ID" value="NZ_CP109965.1"/>
</dbReference>
<dbReference type="Proteomes" id="UP001163726">
    <property type="component" value="Chromosome"/>
</dbReference>
<dbReference type="InterPro" id="IPR059020">
    <property type="entry name" value="CapW_CTD"/>
</dbReference>
<dbReference type="PANTHER" id="PTHR34580">
    <property type="match status" value="1"/>
</dbReference>
<dbReference type="Pfam" id="PF26107">
    <property type="entry name" value="BrxR_CTD"/>
    <property type="match status" value="1"/>
</dbReference>
<gene>
    <name evidence="3" type="ORF">OLW01_05510</name>
</gene>
<protein>
    <submittedName>
        <fullName evidence="3">WYL domain-containing protein</fullName>
    </submittedName>
</protein>
<accession>A0ABY7AQ39</accession>
<organism evidence="3 4">
    <name type="scientific">Catenovulum adriaticum</name>
    <dbReference type="NCBI Taxonomy" id="2984846"/>
    <lineage>
        <taxon>Bacteria</taxon>
        <taxon>Pseudomonadati</taxon>
        <taxon>Pseudomonadota</taxon>
        <taxon>Gammaproteobacteria</taxon>
        <taxon>Alteromonadales</taxon>
        <taxon>Alteromonadaceae</taxon>
        <taxon>Catenovulum</taxon>
    </lineage>
</organism>
<dbReference type="InterPro" id="IPR026881">
    <property type="entry name" value="WYL_dom"/>
</dbReference>